<dbReference type="PANTHER" id="PTHR42928:SF5">
    <property type="entry name" value="BLR1237 PROTEIN"/>
    <property type="match status" value="1"/>
</dbReference>
<dbReference type="CDD" id="cd13578">
    <property type="entry name" value="PBP2_Bug27"/>
    <property type="match status" value="1"/>
</dbReference>
<feature type="chain" id="PRO_5030934275" evidence="2">
    <location>
        <begin position="49"/>
        <end position="347"/>
    </location>
</feature>
<dbReference type="InterPro" id="IPR042100">
    <property type="entry name" value="Bug_dom1"/>
</dbReference>
<proteinExistence type="inferred from homology"/>
<dbReference type="SUPFAM" id="SSF53850">
    <property type="entry name" value="Periplasmic binding protein-like II"/>
    <property type="match status" value="1"/>
</dbReference>
<keyword evidence="3" id="KW-0675">Receptor</keyword>
<dbReference type="Proteomes" id="UP000542125">
    <property type="component" value="Unassembled WGS sequence"/>
</dbReference>
<name>A0A7Y9ISW5_9BURK</name>
<dbReference type="EMBL" id="JACBYR010000001">
    <property type="protein sequence ID" value="NYE82386.1"/>
    <property type="molecule type" value="Genomic_DNA"/>
</dbReference>
<organism evidence="3 4">
    <name type="scientific">Pigmentiphaga litoralis</name>
    <dbReference type="NCBI Taxonomy" id="516702"/>
    <lineage>
        <taxon>Bacteria</taxon>
        <taxon>Pseudomonadati</taxon>
        <taxon>Pseudomonadota</taxon>
        <taxon>Betaproteobacteria</taxon>
        <taxon>Burkholderiales</taxon>
        <taxon>Alcaligenaceae</taxon>
        <taxon>Pigmentiphaga</taxon>
    </lineage>
</organism>
<dbReference type="AlphaFoldDB" id="A0A7Y9ISW5"/>
<dbReference type="RefSeq" id="WP_179585236.1">
    <property type="nucleotide sequence ID" value="NZ_JACBYR010000001.1"/>
</dbReference>
<dbReference type="Pfam" id="PF03401">
    <property type="entry name" value="TctC"/>
    <property type="match status" value="1"/>
</dbReference>
<dbReference type="Gene3D" id="3.40.190.150">
    <property type="entry name" value="Bordetella uptake gene, domain 1"/>
    <property type="match status" value="1"/>
</dbReference>
<dbReference type="Gene3D" id="3.40.190.10">
    <property type="entry name" value="Periplasmic binding protein-like II"/>
    <property type="match status" value="1"/>
</dbReference>
<gene>
    <name evidence="3" type="ORF">FHW18_001657</name>
</gene>
<dbReference type="InterPro" id="IPR005064">
    <property type="entry name" value="BUG"/>
</dbReference>
<dbReference type="PANTHER" id="PTHR42928">
    <property type="entry name" value="TRICARBOXYLATE-BINDING PROTEIN"/>
    <property type="match status" value="1"/>
</dbReference>
<reference evidence="3 4" key="1">
    <citation type="submission" date="2020-07" db="EMBL/GenBank/DDBJ databases">
        <title>Genomic Encyclopedia of Type Strains, Phase IV (KMG-V): Genome sequencing to study the core and pangenomes of soil and plant-associated prokaryotes.</title>
        <authorList>
            <person name="Whitman W."/>
        </authorList>
    </citation>
    <scope>NUCLEOTIDE SEQUENCE [LARGE SCALE GENOMIC DNA]</scope>
    <source>
        <strain evidence="3 4">SAS40</strain>
    </source>
</reference>
<evidence type="ECO:0000256" key="1">
    <source>
        <dbReference type="ARBA" id="ARBA00006987"/>
    </source>
</evidence>
<evidence type="ECO:0000313" key="4">
    <source>
        <dbReference type="Proteomes" id="UP000542125"/>
    </source>
</evidence>
<sequence>MSTRPTRLAGVPAAARAQVALPRTRLFGAALLALSLTAAAMATSTAYAQSYPNRPVRVVIPFAPGGSNDIVGRFISDELGKKLGQTFVVDNRGGAGGTIGTDLVAKAPADGYTLLLISTPHTANSTLYKKLPYRPAQDFTPIGRIATASQVISVFPGLPTKTLPELIAYAKANPGKLNYVSSGIGSSQHLVSEMFANQAGIQMTHVPYKGAGAALADVSAGHAQVSVGTVLQALPHIKGDRLRALAVSGANRQAVLPDVPTAAESGLKGFEPDNWWGLLAPAGTPPEVINTLTRTMGEILARPDTIKKLESESATVAYQPPADFSKFMDSETTKWAALIRKLNIQAD</sequence>
<keyword evidence="2" id="KW-0732">Signal</keyword>
<accession>A0A7Y9ISW5</accession>
<evidence type="ECO:0000313" key="3">
    <source>
        <dbReference type="EMBL" id="NYE82386.1"/>
    </source>
</evidence>
<feature type="signal peptide" evidence="2">
    <location>
        <begin position="1"/>
        <end position="48"/>
    </location>
</feature>
<evidence type="ECO:0000256" key="2">
    <source>
        <dbReference type="SAM" id="SignalP"/>
    </source>
</evidence>
<dbReference type="PIRSF" id="PIRSF017082">
    <property type="entry name" value="YflP"/>
    <property type="match status" value="1"/>
</dbReference>
<keyword evidence="4" id="KW-1185">Reference proteome</keyword>
<comment type="similarity">
    <text evidence="1">Belongs to the UPF0065 (bug) family.</text>
</comment>
<protein>
    <submittedName>
        <fullName evidence="3">Tripartite-type tricarboxylate transporter receptor subunit TctC</fullName>
    </submittedName>
</protein>
<comment type="caution">
    <text evidence="3">The sequence shown here is derived from an EMBL/GenBank/DDBJ whole genome shotgun (WGS) entry which is preliminary data.</text>
</comment>